<dbReference type="Proteomes" id="UP000704762">
    <property type="component" value="Unassembled WGS sequence"/>
</dbReference>
<dbReference type="Pfam" id="PF01475">
    <property type="entry name" value="FUR"/>
    <property type="match status" value="1"/>
</dbReference>
<evidence type="ECO:0000256" key="5">
    <source>
        <dbReference type="ARBA" id="ARBA00022723"/>
    </source>
</evidence>
<organism evidence="11 12">
    <name type="scientific">Microlunatus panaciterrae</name>
    <dbReference type="NCBI Taxonomy" id="400768"/>
    <lineage>
        <taxon>Bacteria</taxon>
        <taxon>Bacillati</taxon>
        <taxon>Actinomycetota</taxon>
        <taxon>Actinomycetes</taxon>
        <taxon>Propionibacteriales</taxon>
        <taxon>Propionibacteriaceae</taxon>
        <taxon>Microlunatus</taxon>
    </lineage>
</organism>
<keyword evidence="4" id="KW-0678">Repressor</keyword>
<dbReference type="InterPro" id="IPR036388">
    <property type="entry name" value="WH-like_DNA-bd_sf"/>
</dbReference>
<keyword evidence="10" id="KW-0804">Transcription</keyword>
<evidence type="ECO:0000256" key="7">
    <source>
        <dbReference type="ARBA" id="ARBA00023004"/>
    </source>
</evidence>
<keyword evidence="3" id="KW-0963">Cytoplasm</keyword>
<dbReference type="RefSeq" id="WP_338041122.1">
    <property type="nucleotide sequence ID" value="NZ_BAAAQP010000011.1"/>
</dbReference>
<evidence type="ECO:0000256" key="3">
    <source>
        <dbReference type="ARBA" id="ARBA00022490"/>
    </source>
</evidence>
<keyword evidence="12" id="KW-1185">Reference proteome</keyword>
<proteinExistence type="inferred from homology"/>
<dbReference type="InterPro" id="IPR043135">
    <property type="entry name" value="Fur_C"/>
</dbReference>
<dbReference type="Gene3D" id="3.30.1490.190">
    <property type="match status" value="1"/>
</dbReference>
<dbReference type="SUPFAM" id="SSF46785">
    <property type="entry name" value="Winged helix' DNA-binding domain"/>
    <property type="match status" value="1"/>
</dbReference>
<dbReference type="CDD" id="cd07153">
    <property type="entry name" value="Fur_like"/>
    <property type="match status" value="1"/>
</dbReference>
<evidence type="ECO:0000313" key="12">
    <source>
        <dbReference type="Proteomes" id="UP000704762"/>
    </source>
</evidence>
<sequence>MLEPTERPDAVALLRKAGLRVTAPRVAVLSVLGQQPHVNAEFVARAVRDNIGAISTQAVYDVLRVLTEVGLVRRIQPAGSTARFETRVGDNHHHVVCRSCGAVDDVDCAAGEVPCLTAADAPGFIVDEAEVTFWGTCHQCQTTGSEAASSSEPAATT</sequence>
<gene>
    <name evidence="11" type="ORF">JOE57_000511</name>
</gene>
<dbReference type="Gene3D" id="1.10.10.10">
    <property type="entry name" value="Winged helix-like DNA-binding domain superfamily/Winged helix DNA-binding domain"/>
    <property type="match status" value="1"/>
</dbReference>
<name>A0ABS2RF11_9ACTN</name>
<evidence type="ECO:0000256" key="1">
    <source>
        <dbReference type="ARBA" id="ARBA00004496"/>
    </source>
</evidence>
<comment type="caution">
    <text evidence="11">The sequence shown here is derived from an EMBL/GenBank/DDBJ whole genome shotgun (WGS) entry which is preliminary data.</text>
</comment>
<comment type="subcellular location">
    <subcellularLocation>
        <location evidence="1">Cytoplasm</location>
    </subcellularLocation>
</comment>
<accession>A0ABS2RF11</accession>
<evidence type="ECO:0000256" key="2">
    <source>
        <dbReference type="ARBA" id="ARBA00007957"/>
    </source>
</evidence>
<keyword evidence="9" id="KW-0238">DNA-binding</keyword>
<reference evidence="11 12" key="1">
    <citation type="submission" date="2021-01" db="EMBL/GenBank/DDBJ databases">
        <title>Sequencing the genomes of 1000 actinobacteria strains.</title>
        <authorList>
            <person name="Klenk H.-P."/>
        </authorList>
    </citation>
    <scope>NUCLEOTIDE SEQUENCE [LARGE SCALE GENOMIC DNA]</scope>
    <source>
        <strain evidence="11 12">DSM 18662</strain>
    </source>
</reference>
<keyword evidence="8" id="KW-0805">Transcription regulation</keyword>
<dbReference type="PANTHER" id="PTHR33202">
    <property type="entry name" value="ZINC UPTAKE REGULATION PROTEIN"/>
    <property type="match status" value="1"/>
</dbReference>
<keyword evidence="7" id="KW-0408">Iron</keyword>
<evidence type="ECO:0000256" key="4">
    <source>
        <dbReference type="ARBA" id="ARBA00022491"/>
    </source>
</evidence>
<comment type="similarity">
    <text evidence="2">Belongs to the Fur family.</text>
</comment>
<keyword evidence="5" id="KW-0479">Metal-binding</keyword>
<dbReference type="InterPro" id="IPR002481">
    <property type="entry name" value="FUR"/>
</dbReference>
<dbReference type="InterPro" id="IPR036390">
    <property type="entry name" value="WH_DNA-bd_sf"/>
</dbReference>
<keyword evidence="6" id="KW-0862">Zinc</keyword>
<evidence type="ECO:0000313" key="11">
    <source>
        <dbReference type="EMBL" id="MBM7797590.1"/>
    </source>
</evidence>
<protein>
    <submittedName>
        <fullName evidence="11">Fur family ferric uptake transcriptional regulator</fullName>
    </submittedName>
</protein>
<evidence type="ECO:0000256" key="8">
    <source>
        <dbReference type="ARBA" id="ARBA00023015"/>
    </source>
</evidence>
<dbReference type="EMBL" id="JAFBCF010000001">
    <property type="protein sequence ID" value="MBM7797590.1"/>
    <property type="molecule type" value="Genomic_DNA"/>
</dbReference>
<evidence type="ECO:0000256" key="10">
    <source>
        <dbReference type="ARBA" id="ARBA00023163"/>
    </source>
</evidence>
<evidence type="ECO:0000256" key="6">
    <source>
        <dbReference type="ARBA" id="ARBA00022833"/>
    </source>
</evidence>
<dbReference type="PANTHER" id="PTHR33202:SF18">
    <property type="entry name" value="TRANSCRIPTIONAL REGULATOR FURA"/>
    <property type="match status" value="1"/>
</dbReference>
<evidence type="ECO:0000256" key="9">
    <source>
        <dbReference type="ARBA" id="ARBA00023125"/>
    </source>
</evidence>